<reference evidence="1 2" key="1">
    <citation type="submission" date="2018-04" db="EMBL/GenBank/DDBJ databases">
        <title>Genomic Encyclopedia of Archaeal and Bacterial Type Strains, Phase II (KMG-II): from individual species to whole genera.</title>
        <authorList>
            <person name="Goeker M."/>
        </authorList>
    </citation>
    <scope>NUCLEOTIDE SEQUENCE [LARGE SCALE GENOMIC DNA]</scope>
    <source>
        <strain evidence="1 2">DSM 45787</strain>
    </source>
</reference>
<dbReference type="EMBL" id="QBKR01000039">
    <property type="protein sequence ID" value="PTX49820.1"/>
    <property type="molecule type" value="Genomic_DNA"/>
</dbReference>
<protein>
    <recommendedName>
        <fullName evidence="3">Integrase-like protein</fullName>
    </recommendedName>
</protein>
<gene>
    <name evidence="1" type="ORF">C8P63_13915</name>
</gene>
<dbReference type="AlphaFoldDB" id="A0A2T6B179"/>
<dbReference type="OrthoDB" id="9781005at2"/>
<evidence type="ECO:0008006" key="3">
    <source>
        <dbReference type="Google" id="ProtNLM"/>
    </source>
</evidence>
<organism evidence="1 2">
    <name type="scientific">Melghirimyces profundicolus</name>
    <dbReference type="NCBI Taxonomy" id="1242148"/>
    <lineage>
        <taxon>Bacteria</taxon>
        <taxon>Bacillati</taxon>
        <taxon>Bacillota</taxon>
        <taxon>Bacilli</taxon>
        <taxon>Bacillales</taxon>
        <taxon>Thermoactinomycetaceae</taxon>
        <taxon>Melghirimyces</taxon>
    </lineage>
</organism>
<name>A0A2T6B179_9BACL</name>
<accession>A0A2T6B179</accession>
<keyword evidence="2" id="KW-1185">Reference proteome</keyword>
<evidence type="ECO:0000313" key="1">
    <source>
        <dbReference type="EMBL" id="PTX49820.1"/>
    </source>
</evidence>
<comment type="caution">
    <text evidence="1">The sequence shown here is derived from an EMBL/GenBank/DDBJ whole genome shotgun (WGS) entry which is preliminary data.</text>
</comment>
<sequence>MKNFLSIAPNQESVTDHSRERSMALPFRHYGLFNNEIVAFQISTRNDNARVLQTVEQAIQKRKDVSGTILHSDRGFQSHPVRTKT</sequence>
<proteinExistence type="predicted"/>
<evidence type="ECO:0000313" key="2">
    <source>
        <dbReference type="Proteomes" id="UP000244240"/>
    </source>
</evidence>
<dbReference type="Proteomes" id="UP000244240">
    <property type="component" value="Unassembled WGS sequence"/>
</dbReference>
<dbReference type="RefSeq" id="WP_108026421.1">
    <property type="nucleotide sequence ID" value="NZ_QBKR01000039.1"/>
</dbReference>